<keyword evidence="3" id="KW-1185">Reference proteome</keyword>
<evidence type="ECO:0000313" key="2">
    <source>
        <dbReference type="EMBL" id="KPI87121.1"/>
    </source>
</evidence>
<sequence length="449" mass="48670">MPASTIQLRAFELCAGPKAARLVTVRLDKSISEVYTHLCSVLELDAPLNRVSFHKTQDKRVDTTPLSITAPIGSLGLAHNDIFVVRQGCRARTAQRGSVDHAQRGAVSVDTENVSEPQLQPQQLTAAGASPTLSETGGLPLHTAQASFSGAKGNAKEETKAVLSTADSEMLVSAQRSSVCVAVDRRRMENCRHQFAQHSHLTHAFTMKLFQLLTVLSRACPTVPSAAPHLGPTRSTVSIKDLHREILTEFCRHARLPLSRLDGVLASDTLDIGAVYEALYHYAGVAARNSALVAMVDEWLKERLPPLQPAAQMICMLHEGHEAAYLELALLRLLGQVPTAMTWLCLKNTAAAGGRPFYYSAIATFSQTCPPLHLNAAEIPVLDSAELNSCCVAWGLNNSPYKGHLLPLSCWMWSRLVAALLTGHDVASARLTELVNIYSEWEASITCAS</sequence>
<organism evidence="2 3">
    <name type="scientific">Leptomonas seymouri</name>
    <dbReference type="NCBI Taxonomy" id="5684"/>
    <lineage>
        <taxon>Eukaryota</taxon>
        <taxon>Discoba</taxon>
        <taxon>Euglenozoa</taxon>
        <taxon>Kinetoplastea</taxon>
        <taxon>Metakinetoplastina</taxon>
        <taxon>Trypanosomatida</taxon>
        <taxon>Trypanosomatidae</taxon>
        <taxon>Leishmaniinae</taxon>
        <taxon>Leptomonas</taxon>
    </lineage>
</organism>
<reference evidence="2 3" key="1">
    <citation type="journal article" date="2015" name="PLoS Pathog.">
        <title>Leptomonas seymouri: Adaptations to the Dixenous Life Cycle Analyzed by Genome Sequencing, Transcriptome Profiling and Co-infection with Leishmania donovani.</title>
        <authorList>
            <person name="Kraeva N."/>
            <person name="Butenko A."/>
            <person name="Hlavacova J."/>
            <person name="Kostygov A."/>
            <person name="Myskova J."/>
            <person name="Grybchuk D."/>
            <person name="Lestinova T."/>
            <person name="Votypka J."/>
            <person name="Volf P."/>
            <person name="Opperdoes F."/>
            <person name="Flegontov P."/>
            <person name="Lukes J."/>
            <person name="Yurchenko V."/>
        </authorList>
    </citation>
    <scope>NUCLEOTIDE SEQUENCE [LARGE SCALE GENOMIC DNA]</scope>
    <source>
        <strain evidence="2 3">ATCC 30220</strain>
    </source>
</reference>
<comment type="caution">
    <text evidence="2">The sequence shown here is derived from an EMBL/GenBank/DDBJ whole genome shotgun (WGS) entry which is preliminary data.</text>
</comment>
<dbReference type="AlphaFoldDB" id="A0A0N1I4A8"/>
<name>A0A0N1I4A8_LEPSE</name>
<dbReference type="Proteomes" id="UP000038009">
    <property type="component" value="Unassembled WGS sequence"/>
</dbReference>
<feature type="compositionally biased region" description="Polar residues" evidence="1">
    <location>
        <begin position="110"/>
        <end position="135"/>
    </location>
</feature>
<accession>A0A0N1I4A8</accession>
<gene>
    <name evidence="2" type="ORF">ABL78_3774</name>
</gene>
<evidence type="ECO:0000313" key="3">
    <source>
        <dbReference type="Proteomes" id="UP000038009"/>
    </source>
</evidence>
<feature type="region of interest" description="Disordered" evidence="1">
    <location>
        <begin position="108"/>
        <end position="140"/>
    </location>
</feature>
<dbReference type="OrthoDB" id="10385443at2759"/>
<protein>
    <submittedName>
        <fullName evidence="2">Uncharacterized protein</fullName>
    </submittedName>
</protein>
<dbReference type="EMBL" id="LJSK01000101">
    <property type="protein sequence ID" value="KPI87121.1"/>
    <property type="molecule type" value="Genomic_DNA"/>
</dbReference>
<dbReference type="OMA" id="YSEWEAS"/>
<dbReference type="VEuPathDB" id="TriTrypDB:Lsey_0101_0050"/>
<proteinExistence type="predicted"/>
<evidence type="ECO:0000256" key="1">
    <source>
        <dbReference type="SAM" id="MobiDB-lite"/>
    </source>
</evidence>